<dbReference type="EMBL" id="RDFA01000005">
    <property type="protein sequence ID" value="RXK48002.1"/>
    <property type="molecule type" value="Genomic_DNA"/>
</dbReference>
<dbReference type="Gene3D" id="3.40.190.10">
    <property type="entry name" value="Periplasmic binding protein-like II"/>
    <property type="match status" value="1"/>
</dbReference>
<organism evidence="2 3">
    <name type="scientific">Halorientalis pallida</name>
    <dbReference type="NCBI Taxonomy" id="2479928"/>
    <lineage>
        <taxon>Archaea</taxon>
        <taxon>Methanobacteriati</taxon>
        <taxon>Methanobacteriota</taxon>
        <taxon>Stenosarchaea group</taxon>
        <taxon>Halobacteria</taxon>
        <taxon>Halobacteriales</taxon>
        <taxon>Haloarculaceae</taxon>
        <taxon>Halorientalis</taxon>
    </lineage>
</organism>
<sequence>MSAEVYEAGVTELPIDRVRDIYHAERTNWAAIGGPDPEIDPVGGPRRSPTGPTPSATSSSATREPTVASLRRTW</sequence>
<proteinExistence type="predicted"/>
<dbReference type="Proteomes" id="UP000289691">
    <property type="component" value="Unassembled WGS sequence"/>
</dbReference>
<evidence type="ECO:0000313" key="2">
    <source>
        <dbReference type="EMBL" id="RXK48002.1"/>
    </source>
</evidence>
<gene>
    <name evidence="2" type="ORF">EAF64_15335</name>
</gene>
<evidence type="ECO:0000256" key="1">
    <source>
        <dbReference type="SAM" id="MobiDB-lite"/>
    </source>
</evidence>
<feature type="region of interest" description="Disordered" evidence="1">
    <location>
        <begin position="31"/>
        <end position="74"/>
    </location>
</feature>
<dbReference type="RefSeq" id="WP_129069854.1">
    <property type="nucleotide sequence ID" value="NZ_RDFA01000005.1"/>
</dbReference>
<keyword evidence="3" id="KW-1185">Reference proteome</keyword>
<protein>
    <submittedName>
        <fullName evidence="2">Uncharacterized protein</fullName>
    </submittedName>
</protein>
<name>A0A498KYI3_9EURY</name>
<comment type="caution">
    <text evidence="2">The sequence shown here is derived from an EMBL/GenBank/DDBJ whole genome shotgun (WGS) entry which is preliminary data.</text>
</comment>
<evidence type="ECO:0000313" key="3">
    <source>
        <dbReference type="Proteomes" id="UP000289691"/>
    </source>
</evidence>
<accession>A0A498KYI3</accession>
<dbReference type="AlphaFoldDB" id="A0A498KYI3"/>
<reference evidence="2 3" key="1">
    <citation type="submission" date="2019-01" db="EMBL/GenBank/DDBJ databases">
        <title>Halorientalis sp. F13-25 a new haloarchaeum isolated from hypersaline water.</title>
        <authorList>
            <person name="Ana D.-V."/>
            <person name="Cristina S.-P."/>
            <person name="Antonio V."/>
        </authorList>
    </citation>
    <scope>NUCLEOTIDE SEQUENCE [LARGE SCALE GENOMIC DNA]</scope>
    <source>
        <strain evidence="2 3">F13-25</strain>
    </source>
</reference>
<feature type="compositionally biased region" description="Low complexity" evidence="1">
    <location>
        <begin position="43"/>
        <end position="66"/>
    </location>
</feature>